<accession>A0AAE0F3N4</accession>
<name>A0AAE0F3N4_9CHLO</name>
<dbReference type="Proteomes" id="UP001190700">
    <property type="component" value="Unassembled WGS sequence"/>
</dbReference>
<evidence type="ECO:0000313" key="2">
    <source>
        <dbReference type="Proteomes" id="UP001190700"/>
    </source>
</evidence>
<evidence type="ECO:0000313" key="1">
    <source>
        <dbReference type="EMBL" id="KAK3250329.1"/>
    </source>
</evidence>
<dbReference type="EMBL" id="LGRX02026777">
    <property type="protein sequence ID" value="KAK3250329.1"/>
    <property type="molecule type" value="Genomic_DNA"/>
</dbReference>
<gene>
    <name evidence="1" type="ORF">CYMTET_40290</name>
</gene>
<reference evidence="1 2" key="1">
    <citation type="journal article" date="2015" name="Genome Biol. Evol.">
        <title>Comparative Genomics of a Bacterivorous Green Alga Reveals Evolutionary Causalities and Consequences of Phago-Mixotrophic Mode of Nutrition.</title>
        <authorList>
            <person name="Burns J.A."/>
            <person name="Paasch A."/>
            <person name="Narechania A."/>
            <person name="Kim E."/>
        </authorList>
    </citation>
    <scope>NUCLEOTIDE SEQUENCE [LARGE SCALE GENOMIC DNA]</scope>
    <source>
        <strain evidence="1 2">PLY_AMNH</strain>
    </source>
</reference>
<proteinExistence type="predicted"/>
<keyword evidence="2" id="KW-1185">Reference proteome</keyword>
<sequence length="107" mass="11715">MGSQFWSSPQPAPWVARSAVCPGTVSQCKFGRWVFPDCTGAQHTPKRGEGSAAAGMFGADVSACSALRQSNIMDAQMSYDTMLLYKVRNTECQARQCEWHPGRPKLT</sequence>
<protein>
    <submittedName>
        <fullName evidence="1">Uncharacterized protein</fullName>
    </submittedName>
</protein>
<comment type="caution">
    <text evidence="1">The sequence shown here is derived from an EMBL/GenBank/DDBJ whole genome shotgun (WGS) entry which is preliminary data.</text>
</comment>
<organism evidence="1 2">
    <name type="scientific">Cymbomonas tetramitiformis</name>
    <dbReference type="NCBI Taxonomy" id="36881"/>
    <lineage>
        <taxon>Eukaryota</taxon>
        <taxon>Viridiplantae</taxon>
        <taxon>Chlorophyta</taxon>
        <taxon>Pyramimonadophyceae</taxon>
        <taxon>Pyramimonadales</taxon>
        <taxon>Pyramimonadaceae</taxon>
        <taxon>Cymbomonas</taxon>
    </lineage>
</organism>
<dbReference type="AlphaFoldDB" id="A0AAE0F3N4"/>